<dbReference type="EMBL" id="UYSU01036083">
    <property type="protein sequence ID" value="VDL97158.1"/>
    <property type="molecule type" value="Genomic_DNA"/>
</dbReference>
<accession>A0A183T2S5</accession>
<protein>
    <submittedName>
        <fullName evidence="3">Endo/exonuclease/phosphatase domain-containing protein</fullName>
    </submittedName>
</protein>
<dbReference type="Proteomes" id="UP000275846">
    <property type="component" value="Unassembled WGS sequence"/>
</dbReference>
<evidence type="ECO:0000313" key="2">
    <source>
        <dbReference type="Proteomes" id="UP000275846"/>
    </source>
</evidence>
<dbReference type="AlphaFoldDB" id="A0A183T2S5"/>
<name>A0A183T2S5_SCHSO</name>
<evidence type="ECO:0000313" key="1">
    <source>
        <dbReference type="EMBL" id="VDL97158.1"/>
    </source>
</evidence>
<evidence type="ECO:0000313" key="3">
    <source>
        <dbReference type="WBParaSite" id="SSLN_0001119401-mRNA-1"/>
    </source>
</evidence>
<proteinExistence type="predicted"/>
<reference evidence="1 2" key="2">
    <citation type="submission" date="2018-11" db="EMBL/GenBank/DDBJ databases">
        <authorList>
            <consortium name="Pathogen Informatics"/>
        </authorList>
    </citation>
    <scope>NUCLEOTIDE SEQUENCE [LARGE SCALE GENOMIC DNA]</scope>
    <source>
        <strain evidence="1 2">NST_G2</strain>
    </source>
</reference>
<reference evidence="3" key="1">
    <citation type="submission" date="2016-06" db="UniProtKB">
        <authorList>
            <consortium name="WormBaseParasite"/>
        </authorList>
    </citation>
    <scope>IDENTIFICATION</scope>
</reference>
<dbReference type="WBParaSite" id="SSLN_0001119401-mRNA-1">
    <property type="protein sequence ID" value="SSLN_0001119401-mRNA-1"/>
    <property type="gene ID" value="SSLN_0001119401"/>
</dbReference>
<dbReference type="OrthoDB" id="10030815at2759"/>
<organism evidence="3">
    <name type="scientific">Schistocephalus solidus</name>
    <name type="common">Tapeworm</name>
    <dbReference type="NCBI Taxonomy" id="70667"/>
    <lineage>
        <taxon>Eukaryota</taxon>
        <taxon>Metazoa</taxon>
        <taxon>Spiralia</taxon>
        <taxon>Lophotrochozoa</taxon>
        <taxon>Platyhelminthes</taxon>
        <taxon>Cestoda</taxon>
        <taxon>Eucestoda</taxon>
        <taxon>Diphyllobothriidea</taxon>
        <taxon>Diphyllobothriidae</taxon>
        <taxon>Schistocephalus</taxon>
    </lineage>
</organism>
<keyword evidence="2" id="KW-1185">Reference proteome</keyword>
<gene>
    <name evidence="1" type="ORF">SSLN_LOCUS10773</name>
</gene>
<sequence length="94" mass="10718">MTNSDETNNRFHEVFYAHLATTPKADKLVALGEFNARVWTDRAACEGLLGPYCLGSCDDNDLLLLQTCAKLRLLLSNTLFHLRAREKATWMYPR</sequence>